<evidence type="ECO:0000259" key="1">
    <source>
        <dbReference type="Pfam" id="PF01609"/>
    </source>
</evidence>
<dbReference type="EMBL" id="RCZP01000042">
    <property type="protein sequence ID" value="TPG46059.1"/>
    <property type="molecule type" value="Genomic_DNA"/>
</dbReference>
<dbReference type="OrthoDB" id="9798237at2"/>
<dbReference type="Pfam" id="PF13340">
    <property type="entry name" value="DUF4096"/>
    <property type="match status" value="1"/>
</dbReference>
<dbReference type="PANTHER" id="PTHR30007">
    <property type="entry name" value="PHP DOMAIN PROTEIN"/>
    <property type="match status" value="1"/>
</dbReference>
<dbReference type="GO" id="GO:0006313">
    <property type="term" value="P:DNA transposition"/>
    <property type="evidence" value="ECO:0007669"/>
    <property type="project" value="InterPro"/>
</dbReference>
<accession>A0A502F9M1</accession>
<dbReference type="Proteomes" id="UP000317078">
    <property type="component" value="Unassembled WGS sequence"/>
</dbReference>
<sequence>MADLFWLTRAQIRRIAPYFPLSHGVPRVDDQRVVSGILHVIRNGLRWRDAPAAYGPHKTLYNRFVRWSRLGVFNRIFAGLAGRAGEPERLMIDATHLKAHRTAASLLKKGMFPRRIGRTKGGLNSKLHAVCDGKGRPVVLLLSEGPMSDHKGAALMLPSLPSAKVLPSLPSAKELLGDKGYDSNRFREALVERGIQPCIPSSKSRKVPLPYDKALYRQRHRIENMFGRLKDWRRIAMRYDRCAHTFMSAICLAASVLFWINES</sequence>
<dbReference type="GO" id="GO:0004803">
    <property type="term" value="F:transposase activity"/>
    <property type="evidence" value="ECO:0007669"/>
    <property type="project" value="InterPro"/>
</dbReference>
<dbReference type="InterPro" id="IPR002559">
    <property type="entry name" value="Transposase_11"/>
</dbReference>
<dbReference type="InterPro" id="IPR025161">
    <property type="entry name" value="IS402-like_dom"/>
</dbReference>
<dbReference type="RefSeq" id="WP_140886518.1">
    <property type="nucleotide sequence ID" value="NZ_RCZP01000042.1"/>
</dbReference>
<protein>
    <submittedName>
        <fullName evidence="3">IS5 family transposase</fullName>
    </submittedName>
</protein>
<dbReference type="Pfam" id="PF01609">
    <property type="entry name" value="DDE_Tnp_1"/>
    <property type="match status" value="1"/>
</dbReference>
<keyword evidence="4" id="KW-1185">Reference proteome</keyword>
<dbReference type="AlphaFoldDB" id="A0A502F9M1"/>
<comment type="caution">
    <text evidence="3">The sequence shown here is derived from an EMBL/GenBank/DDBJ whole genome shotgun (WGS) entry which is preliminary data.</text>
</comment>
<feature type="domain" description="Transposase IS4-like" evidence="1">
    <location>
        <begin position="87"/>
        <end position="246"/>
    </location>
</feature>
<organism evidence="3 4">
    <name type="scientific">Muricoccus nepalensis</name>
    <dbReference type="NCBI Taxonomy" id="1854500"/>
    <lineage>
        <taxon>Bacteria</taxon>
        <taxon>Pseudomonadati</taxon>
        <taxon>Pseudomonadota</taxon>
        <taxon>Alphaproteobacteria</taxon>
        <taxon>Acetobacterales</taxon>
        <taxon>Roseomonadaceae</taxon>
        <taxon>Muricoccus</taxon>
    </lineage>
</organism>
<proteinExistence type="predicted"/>
<gene>
    <name evidence="3" type="ORF">EAH89_25385</name>
</gene>
<dbReference type="NCBIfam" id="NF033580">
    <property type="entry name" value="transpos_IS5_3"/>
    <property type="match status" value="1"/>
</dbReference>
<evidence type="ECO:0000313" key="3">
    <source>
        <dbReference type="EMBL" id="TPG46059.1"/>
    </source>
</evidence>
<feature type="domain" description="Insertion element IS402-like" evidence="2">
    <location>
        <begin position="7"/>
        <end position="77"/>
    </location>
</feature>
<dbReference type="GO" id="GO:0003677">
    <property type="term" value="F:DNA binding"/>
    <property type="evidence" value="ECO:0007669"/>
    <property type="project" value="InterPro"/>
</dbReference>
<dbReference type="PANTHER" id="PTHR30007:SF1">
    <property type="entry name" value="BLR1914 PROTEIN"/>
    <property type="match status" value="1"/>
</dbReference>
<evidence type="ECO:0000259" key="2">
    <source>
        <dbReference type="Pfam" id="PF13340"/>
    </source>
</evidence>
<name>A0A502F9M1_9PROT</name>
<reference evidence="3 4" key="1">
    <citation type="journal article" date="2019" name="Environ. Microbiol.">
        <title>Species interactions and distinct microbial communities in high Arctic permafrost affected cryosols are associated with the CH4 and CO2 gas fluxes.</title>
        <authorList>
            <person name="Altshuler I."/>
            <person name="Hamel J."/>
            <person name="Turney S."/>
            <person name="Magnuson E."/>
            <person name="Levesque R."/>
            <person name="Greer C."/>
            <person name="Whyte L.G."/>
        </authorList>
    </citation>
    <scope>NUCLEOTIDE SEQUENCE [LARGE SCALE GENOMIC DNA]</scope>
    <source>
        <strain evidence="3 4">S9.3B</strain>
    </source>
</reference>
<evidence type="ECO:0000313" key="4">
    <source>
        <dbReference type="Proteomes" id="UP000317078"/>
    </source>
</evidence>